<keyword evidence="3" id="KW-1185">Reference proteome</keyword>
<comment type="caution">
    <text evidence="2">The sequence shown here is derived from an EMBL/GenBank/DDBJ whole genome shotgun (WGS) entry which is preliminary data.</text>
</comment>
<evidence type="ECO:0000256" key="1">
    <source>
        <dbReference type="SAM" id="MobiDB-lite"/>
    </source>
</evidence>
<evidence type="ECO:0000313" key="2">
    <source>
        <dbReference type="EMBL" id="KAK0952471.1"/>
    </source>
</evidence>
<organism evidence="2 3">
    <name type="scientific">Friedmanniomyces endolithicus</name>
    <dbReference type="NCBI Taxonomy" id="329885"/>
    <lineage>
        <taxon>Eukaryota</taxon>
        <taxon>Fungi</taxon>
        <taxon>Dikarya</taxon>
        <taxon>Ascomycota</taxon>
        <taxon>Pezizomycotina</taxon>
        <taxon>Dothideomycetes</taxon>
        <taxon>Dothideomycetidae</taxon>
        <taxon>Mycosphaerellales</taxon>
        <taxon>Teratosphaeriaceae</taxon>
        <taxon>Friedmanniomyces</taxon>
    </lineage>
</organism>
<name>A0AAN6H1U9_9PEZI</name>
<accession>A0AAN6H1U9</accession>
<gene>
    <name evidence="2" type="ORF">LTR91_024386</name>
</gene>
<dbReference type="AlphaFoldDB" id="A0AAN6H1U9"/>
<evidence type="ECO:0000313" key="3">
    <source>
        <dbReference type="Proteomes" id="UP001175353"/>
    </source>
</evidence>
<sequence>METDSDVGSVVVFDTSGSQVTGSGLRLEDGASSAAPLEPESLDHPDFFASPTVHGRTFHLRGLHPRIGRPAQVLHQDSTLWDFEKAILRQILSAILEDVPEAYGLALKAHSA</sequence>
<protein>
    <submittedName>
        <fullName evidence="2">Uncharacterized protein</fullName>
    </submittedName>
</protein>
<dbReference type="Proteomes" id="UP001175353">
    <property type="component" value="Unassembled WGS sequence"/>
</dbReference>
<reference evidence="2" key="1">
    <citation type="submission" date="2023-06" db="EMBL/GenBank/DDBJ databases">
        <title>Black Yeasts Isolated from many extreme environments.</title>
        <authorList>
            <person name="Coleine C."/>
            <person name="Stajich J.E."/>
            <person name="Selbmann L."/>
        </authorList>
    </citation>
    <scope>NUCLEOTIDE SEQUENCE</scope>
    <source>
        <strain evidence="2">CCFEE 5200</strain>
    </source>
</reference>
<proteinExistence type="predicted"/>
<dbReference type="EMBL" id="JAUJLE010000610">
    <property type="protein sequence ID" value="KAK0952471.1"/>
    <property type="molecule type" value="Genomic_DNA"/>
</dbReference>
<feature type="region of interest" description="Disordered" evidence="1">
    <location>
        <begin position="18"/>
        <end position="44"/>
    </location>
</feature>